<dbReference type="EMBL" id="SRZC01000003">
    <property type="protein sequence ID" value="TGX83622.1"/>
    <property type="molecule type" value="Genomic_DNA"/>
</dbReference>
<reference evidence="1" key="1">
    <citation type="submission" date="2019-04" db="EMBL/GenBank/DDBJ databases">
        <title>Microbes associate with the intestines of laboratory mice.</title>
        <authorList>
            <person name="Navarre W."/>
            <person name="Wong E."/>
            <person name="Huang K."/>
            <person name="Tropini C."/>
            <person name="Ng K."/>
            <person name="Yu B."/>
        </authorList>
    </citation>
    <scope>NUCLEOTIDE SEQUENCE</scope>
    <source>
        <strain evidence="1">NM73_A23</strain>
    </source>
</reference>
<comment type="caution">
    <text evidence="1">The sequence shown here is derived from an EMBL/GenBank/DDBJ whole genome shotgun (WGS) entry which is preliminary data.</text>
</comment>
<name>A0AC61QTD4_9BACT</name>
<organism evidence="1 2">
    <name type="scientific">Palleniella muris</name>
    <dbReference type="NCBI Taxonomy" id="3038145"/>
    <lineage>
        <taxon>Bacteria</taxon>
        <taxon>Pseudomonadati</taxon>
        <taxon>Bacteroidota</taxon>
        <taxon>Bacteroidia</taxon>
        <taxon>Bacteroidales</taxon>
        <taxon>Prevotellaceae</taxon>
        <taxon>Palleniella</taxon>
    </lineage>
</organism>
<accession>A0AC61QTD4</accession>
<dbReference type="Proteomes" id="UP000308886">
    <property type="component" value="Unassembled WGS sequence"/>
</dbReference>
<evidence type="ECO:0000313" key="1">
    <source>
        <dbReference type="EMBL" id="TGX83622.1"/>
    </source>
</evidence>
<evidence type="ECO:0000313" key="2">
    <source>
        <dbReference type="Proteomes" id="UP000308886"/>
    </source>
</evidence>
<keyword evidence="2" id="KW-1185">Reference proteome</keyword>
<sequence>MNTLILKIVVVLSALHFYLPSYAQQLTAEEKELLQTRVKNKVDEYQYYLKQLSDKLSTSRAVKDNAYTLALKLFIGEGENYEVSDEDLCRDVIKSAVRMEISSKYRSTKSRIMQKRYLINLRENRTYSQIEITDADVVRIDNIHRVGNHYECMAYFCQNNVPPVKRTQLTIDQLRARTAYSYSKANYDLAYDYYEQLVSRAPTDGNAAYRIALMTFWRKGCKYKFRNRKSAQTKAKEYLNKAIAYGSPEIKSKAENVLNNWNQRNVYF</sequence>
<protein>
    <submittedName>
        <fullName evidence="1">Uncharacterized protein</fullName>
    </submittedName>
</protein>
<gene>
    <name evidence="1" type="ORF">E5358_02950</name>
</gene>
<proteinExistence type="predicted"/>